<gene>
    <name evidence="2" type="ORF">CPLFYP93_03060</name>
</gene>
<dbReference type="RefSeq" id="WP_421757313.1">
    <property type="nucleotide sequence ID" value="NZ_CACRTV010000080.1"/>
</dbReference>
<feature type="transmembrane region" description="Helical" evidence="1">
    <location>
        <begin position="81"/>
        <end position="100"/>
    </location>
</feature>
<dbReference type="EMBL" id="CACRTV010000080">
    <property type="protein sequence ID" value="VYU63064.1"/>
    <property type="molecule type" value="Genomic_DNA"/>
</dbReference>
<evidence type="ECO:0000313" key="2">
    <source>
        <dbReference type="EMBL" id="VYU63064.1"/>
    </source>
</evidence>
<dbReference type="AlphaFoldDB" id="A0A6N3GF40"/>
<protein>
    <submittedName>
        <fullName evidence="2">Uncharacterized protein</fullName>
    </submittedName>
</protein>
<reference evidence="2" key="1">
    <citation type="submission" date="2019-11" db="EMBL/GenBank/DDBJ databases">
        <authorList>
            <person name="Feng L."/>
        </authorList>
    </citation>
    <scope>NUCLEOTIDE SEQUENCE</scope>
    <source>
        <strain evidence="2">CParaputrificumLFYP93</strain>
    </source>
</reference>
<keyword evidence="1" id="KW-0472">Membrane</keyword>
<organism evidence="2">
    <name type="scientific">Clostridium paraputrificum</name>
    <dbReference type="NCBI Taxonomy" id="29363"/>
    <lineage>
        <taxon>Bacteria</taxon>
        <taxon>Bacillati</taxon>
        <taxon>Bacillota</taxon>
        <taxon>Clostridia</taxon>
        <taxon>Eubacteriales</taxon>
        <taxon>Clostridiaceae</taxon>
        <taxon>Clostridium</taxon>
    </lineage>
</organism>
<keyword evidence="1" id="KW-1133">Transmembrane helix</keyword>
<feature type="transmembrane region" description="Helical" evidence="1">
    <location>
        <begin position="218"/>
        <end position="238"/>
    </location>
</feature>
<name>A0A6N3GF40_9CLOT</name>
<sequence>MSGNDFKLDNLNEGSIINTPTDSYSKYDTDIWRNAIKNIALGFALTLVTFSIFKLQYILPTIGVGLLYIGLRDIHKENKALNIAWIFSIINIIVDIFNLICTNTPLGERFNNISIEVLFQTIFQISFLFIFRKGLKQVFERADIKPRKDPILGIIIWRVIIVICIVSGLGSLWWIFIILNLSYLYYFCSFYKLSNYFNTINYKPSKVHKKISNRKVLCIYYIGCVVAVFICCLLSNHIKLNSIEFVTPQNSETREILIDKGFPRDIINDISDEEIALLKNAIVIESSNEVLMFDYEEETIENDLGVRTTNKIPGKYNLEATTIYAELKNNEMYVIEYFKWKDGRAYWHDGFSISNTQKFELISGRLLFEKKGLNYSAEIPRLKNKNVIENDWFGDEIAYDKISGAVNYPFGSDKQRGYVFYRLDIDEGMFSGANIFNYIHYQSPFRIPYVETEEQNLMFSDKLRQHCTDFKTHFFR</sequence>
<feature type="transmembrane region" description="Helical" evidence="1">
    <location>
        <begin position="175"/>
        <end position="197"/>
    </location>
</feature>
<feature type="transmembrane region" description="Helical" evidence="1">
    <location>
        <begin position="151"/>
        <end position="169"/>
    </location>
</feature>
<evidence type="ECO:0000256" key="1">
    <source>
        <dbReference type="SAM" id="Phobius"/>
    </source>
</evidence>
<feature type="transmembrane region" description="Helical" evidence="1">
    <location>
        <begin position="39"/>
        <end position="69"/>
    </location>
</feature>
<accession>A0A6N3GF40</accession>
<feature type="transmembrane region" description="Helical" evidence="1">
    <location>
        <begin position="112"/>
        <end position="131"/>
    </location>
</feature>
<keyword evidence="1" id="KW-0812">Transmembrane</keyword>
<proteinExistence type="predicted"/>